<protein>
    <recommendedName>
        <fullName evidence="4">DRTGG domain-containing protein</fullName>
    </recommendedName>
</protein>
<evidence type="ECO:0008006" key="4">
    <source>
        <dbReference type="Google" id="ProtNLM"/>
    </source>
</evidence>
<accession>A0ABR1FTT2</accession>
<keyword evidence="1" id="KW-0315">Glutamine amidotransferase</keyword>
<evidence type="ECO:0000256" key="1">
    <source>
        <dbReference type="ARBA" id="ARBA00022962"/>
    </source>
</evidence>
<evidence type="ECO:0000313" key="2">
    <source>
        <dbReference type="EMBL" id="KAK7238579.1"/>
    </source>
</evidence>
<name>A0ABR1FTT2_AURAN</name>
<dbReference type="EMBL" id="JBBJCI010000229">
    <property type="protein sequence ID" value="KAK7238579.1"/>
    <property type="molecule type" value="Genomic_DNA"/>
</dbReference>
<gene>
    <name evidence="2" type="ORF">SO694_00020111</name>
</gene>
<proteinExistence type="predicted"/>
<sequence>MSFGGVYVAATRQHVGKTSSSLGLVAGLQRIFTGKGVGFIKPMGQSHVEHVNDDGSRVLIDKDCPLFSDLLGCRGTPTDMSPLVVPRGYTKAFVDLDDAGRARRRGEELARIRAAHGRIADDSEFVVAEGTGHTAVGSILGLNNATLATALDLPMLLVVNGGVGSAFDEFALNHALIDRTGGALAGVLVNKVAPDKIDTVRTYLGALLDRQGVPLLGVVPDRAFFSSPTVADYLRLFETDVVAPAAGDVRTRHFEAVRLACGSTAHFLRKFKRSHPATLWVIHQSRADLILALASGAAARERESGEPYAGGLVLTGRPHERYPDGMDPEIAEFVLSAASYPIFLSREASDRTVSLIDRFTAKLSVQDEVRARAVVDHYSDHVDFGLLLDRVEKHRARAAAY</sequence>
<dbReference type="Pfam" id="PF13500">
    <property type="entry name" value="AAA_26"/>
    <property type="match status" value="1"/>
</dbReference>
<dbReference type="InterPro" id="IPR028979">
    <property type="entry name" value="Ser_kin/Pase_Hpr-like_N_sf"/>
</dbReference>
<dbReference type="Gene3D" id="3.40.50.300">
    <property type="entry name" value="P-loop containing nucleotide triphosphate hydrolases"/>
    <property type="match status" value="1"/>
</dbReference>
<evidence type="ECO:0000313" key="3">
    <source>
        <dbReference type="Proteomes" id="UP001363151"/>
    </source>
</evidence>
<organism evidence="2 3">
    <name type="scientific">Aureococcus anophagefferens</name>
    <name type="common">Harmful bloom alga</name>
    <dbReference type="NCBI Taxonomy" id="44056"/>
    <lineage>
        <taxon>Eukaryota</taxon>
        <taxon>Sar</taxon>
        <taxon>Stramenopiles</taxon>
        <taxon>Ochrophyta</taxon>
        <taxon>Pelagophyceae</taxon>
        <taxon>Pelagomonadales</taxon>
        <taxon>Pelagomonadaceae</taxon>
        <taxon>Aureococcus</taxon>
    </lineage>
</organism>
<dbReference type="Proteomes" id="UP001363151">
    <property type="component" value="Unassembled WGS sequence"/>
</dbReference>
<dbReference type="PANTHER" id="PTHR21343:SF8">
    <property type="entry name" value="DRTGG DOMAIN-CONTAINING PROTEIN"/>
    <property type="match status" value="1"/>
</dbReference>
<dbReference type="Gene3D" id="3.40.1390.20">
    <property type="entry name" value="HprK N-terminal domain-like"/>
    <property type="match status" value="1"/>
</dbReference>
<dbReference type="CDD" id="cd03109">
    <property type="entry name" value="DTBS"/>
    <property type="match status" value="1"/>
</dbReference>
<dbReference type="InterPro" id="IPR027417">
    <property type="entry name" value="P-loop_NTPase"/>
</dbReference>
<keyword evidence="3" id="KW-1185">Reference proteome</keyword>
<comment type="caution">
    <text evidence="2">The sequence shown here is derived from an EMBL/GenBank/DDBJ whole genome shotgun (WGS) entry which is preliminary data.</text>
</comment>
<reference evidence="2 3" key="1">
    <citation type="submission" date="2024-03" db="EMBL/GenBank/DDBJ databases">
        <title>Aureococcus anophagefferens CCMP1851 and Kratosvirus quantuckense: Draft genome of a second virus-susceptible host strain in the model system.</title>
        <authorList>
            <person name="Chase E."/>
            <person name="Truchon A.R."/>
            <person name="Schepens W."/>
            <person name="Wilhelm S.W."/>
        </authorList>
    </citation>
    <scope>NUCLEOTIDE SEQUENCE [LARGE SCALE GENOMIC DNA]</scope>
    <source>
        <strain evidence="2 3">CCMP1851</strain>
    </source>
</reference>
<dbReference type="PANTHER" id="PTHR21343">
    <property type="entry name" value="DETHIOBIOTIN SYNTHETASE"/>
    <property type="match status" value="1"/>
</dbReference>
<dbReference type="SUPFAM" id="SSF52540">
    <property type="entry name" value="P-loop containing nucleoside triphosphate hydrolases"/>
    <property type="match status" value="1"/>
</dbReference>